<accession>A0AAF0UTC5</accession>
<evidence type="ECO:0000313" key="2">
    <source>
        <dbReference type="EMBL" id="WMV51013.1"/>
    </source>
</evidence>
<feature type="compositionally biased region" description="Polar residues" evidence="1">
    <location>
        <begin position="131"/>
        <end position="140"/>
    </location>
</feature>
<organism evidence="2 3">
    <name type="scientific">Solanum verrucosum</name>
    <dbReference type="NCBI Taxonomy" id="315347"/>
    <lineage>
        <taxon>Eukaryota</taxon>
        <taxon>Viridiplantae</taxon>
        <taxon>Streptophyta</taxon>
        <taxon>Embryophyta</taxon>
        <taxon>Tracheophyta</taxon>
        <taxon>Spermatophyta</taxon>
        <taxon>Magnoliopsida</taxon>
        <taxon>eudicotyledons</taxon>
        <taxon>Gunneridae</taxon>
        <taxon>Pentapetalae</taxon>
        <taxon>asterids</taxon>
        <taxon>lamiids</taxon>
        <taxon>Solanales</taxon>
        <taxon>Solanaceae</taxon>
        <taxon>Solanoideae</taxon>
        <taxon>Solaneae</taxon>
        <taxon>Solanum</taxon>
    </lineage>
</organism>
<feature type="region of interest" description="Disordered" evidence="1">
    <location>
        <begin position="105"/>
        <end position="152"/>
    </location>
</feature>
<gene>
    <name evidence="2" type="ORF">MTR67_044398</name>
</gene>
<evidence type="ECO:0000313" key="3">
    <source>
        <dbReference type="Proteomes" id="UP001234989"/>
    </source>
</evidence>
<feature type="region of interest" description="Disordered" evidence="1">
    <location>
        <begin position="164"/>
        <end position="187"/>
    </location>
</feature>
<reference evidence="2" key="1">
    <citation type="submission" date="2023-08" db="EMBL/GenBank/DDBJ databases">
        <title>A de novo genome assembly of Solanum verrucosum Schlechtendal, a Mexican diploid species geographically isolated from the other diploid A-genome species in potato relatives.</title>
        <authorList>
            <person name="Hosaka K."/>
        </authorList>
    </citation>
    <scope>NUCLEOTIDE SEQUENCE</scope>
    <source>
        <tissue evidence="2">Young leaves</tissue>
    </source>
</reference>
<sequence length="220" mass="24486">ITSLNALFDNSLYKGYGLPRWSEKLNHLTYADDTIIFTSADKVSLDLVMEVPRKYEEISGKPGAKSSTQKANPLLSLARDFELETSNMEVPSPNHWATPKKVVQQVEKDQLKDKEEFENKKAKTPRKESGQQKSNANRSSFQHKQKRPAPSFASALAPRNKCEYNSQNSQNFRGRPAHSQGSKAQGGTKTFACAKCGRIHSGMCRDDSTSCLSVARTAML</sequence>
<proteinExistence type="predicted"/>
<feature type="non-terminal residue" evidence="2">
    <location>
        <position position="1"/>
    </location>
</feature>
<feature type="compositionally biased region" description="Basic and acidic residues" evidence="1">
    <location>
        <begin position="106"/>
        <end position="130"/>
    </location>
</feature>
<keyword evidence="3" id="KW-1185">Reference proteome</keyword>
<dbReference type="EMBL" id="CP133621">
    <property type="protein sequence ID" value="WMV51013.1"/>
    <property type="molecule type" value="Genomic_DNA"/>
</dbReference>
<dbReference type="AlphaFoldDB" id="A0AAF0UTC5"/>
<name>A0AAF0UTC5_SOLVR</name>
<protein>
    <submittedName>
        <fullName evidence="2">Uncharacterized protein</fullName>
    </submittedName>
</protein>
<evidence type="ECO:0000256" key="1">
    <source>
        <dbReference type="SAM" id="MobiDB-lite"/>
    </source>
</evidence>
<dbReference type="Proteomes" id="UP001234989">
    <property type="component" value="Chromosome 10"/>
</dbReference>